<dbReference type="Proteomes" id="UP000652760">
    <property type="component" value="Unassembled WGS sequence"/>
</dbReference>
<evidence type="ECO:0000313" key="6">
    <source>
        <dbReference type="EMBL" id="MBK1839293.1"/>
    </source>
</evidence>
<evidence type="ECO:0000256" key="4">
    <source>
        <dbReference type="ARBA" id="ARBA00023136"/>
    </source>
</evidence>
<dbReference type="PANTHER" id="PTHR30168:SF0">
    <property type="entry name" value="INNER MEMBRANE PROTEIN"/>
    <property type="match status" value="1"/>
</dbReference>
<keyword evidence="4" id="KW-0472">Membrane</keyword>
<comment type="subcellular location">
    <subcellularLocation>
        <location evidence="1">Membrane</location>
        <topology evidence="1">Single-pass membrane protein</topology>
    </subcellularLocation>
</comment>
<feature type="compositionally biased region" description="Polar residues" evidence="5">
    <location>
        <begin position="77"/>
        <end position="89"/>
    </location>
</feature>
<organism evidence="6 7">
    <name type="scientific">Azospirillum endophyticum</name>
    <dbReference type="NCBI Taxonomy" id="2800326"/>
    <lineage>
        <taxon>Bacteria</taxon>
        <taxon>Pseudomonadati</taxon>
        <taxon>Pseudomonadota</taxon>
        <taxon>Alphaproteobacteria</taxon>
        <taxon>Rhodospirillales</taxon>
        <taxon>Azospirillaceae</taxon>
        <taxon>Azospirillum</taxon>
    </lineage>
</organism>
<reference evidence="7" key="1">
    <citation type="submission" date="2021-01" db="EMBL/GenBank/DDBJ databases">
        <title>Genome public.</title>
        <authorList>
            <person name="Liu C."/>
            <person name="Sun Q."/>
        </authorList>
    </citation>
    <scope>NUCLEOTIDE SEQUENCE [LARGE SCALE GENOMIC DNA]</scope>
    <source>
        <strain evidence="7">YIM B02556</strain>
    </source>
</reference>
<dbReference type="InterPro" id="IPR007343">
    <property type="entry name" value="Uncharacterised_pept_Zn_put"/>
</dbReference>
<dbReference type="PANTHER" id="PTHR30168">
    <property type="entry name" value="PUTATIVE MEMBRANE PROTEIN YPFJ"/>
    <property type="match status" value="1"/>
</dbReference>
<dbReference type="RefSeq" id="WP_200195063.1">
    <property type="nucleotide sequence ID" value="NZ_JAENHM010000056.1"/>
</dbReference>
<evidence type="ECO:0000256" key="5">
    <source>
        <dbReference type="SAM" id="MobiDB-lite"/>
    </source>
</evidence>
<sequence>MRWQDGRESENVEDRRGQGGLGGGGFGGLGGRGGGIRIGPGGLGVGGAIVLLLVSMVLGVDPTVLLGGGEPADRTTADQSTADQSTTGRTRVGEAAPRSQADDELKRFVSVVLADTEDTWQGLFQQMGRQYQDPTLVLFTGTVSSGCGRAQAAMGPFYCPMDRKLYIDLGFYRELRDRFQAPGDFAQAYVIAHEVGHHVQNLLGISDKVQAAQQQARGQAEANALSVRLELQADCFAGIWGNHANRDRRMLEPGDVEEALTAASAIGDDRLQRQARGTVSPDSFTHGSSAQRVRWFRTGMESGRLEACDTFGTDRL</sequence>
<feature type="compositionally biased region" description="Basic and acidic residues" evidence="5">
    <location>
        <begin position="1"/>
        <end position="17"/>
    </location>
</feature>
<feature type="region of interest" description="Disordered" evidence="5">
    <location>
        <begin position="1"/>
        <end position="26"/>
    </location>
</feature>
<evidence type="ECO:0000256" key="3">
    <source>
        <dbReference type="ARBA" id="ARBA00022989"/>
    </source>
</evidence>
<gene>
    <name evidence="6" type="ORF">JHL17_17930</name>
</gene>
<accession>A0ABS1F7E2</accession>
<evidence type="ECO:0000256" key="1">
    <source>
        <dbReference type="ARBA" id="ARBA00004167"/>
    </source>
</evidence>
<protein>
    <submittedName>
        <fullName evidence="6">Neutral zinc metallopeptidase</fullName>
    </submittedName>
</protein>
<evidence type="ECO:0000313" key="7">
    <source>
        <dbReference type="Proteomes" id="UP000652760"/>
    </source>
</evidence>
<keyword evidence="2" id="KW-0812">Transmembrane</keyword>
<keyword evidence="3" id="KW-1133">Transmembrane helix</keyword>
<feature type="region of interest" description="Disordered" evidence="5">
    <location>
        <begin position="67"/>
        <end position="101"/>
    </location>
</feature>
<name>A0ABS1F7E2_9PROT</name>
<dbReference type="Pfam" id="PF04228">
    <property type="entry name" value="Zn_peptidase"/>
    <property type="match status" value="1"/>
</dbReference>
<evidence type="ECO:0000256" key="2">
    <source>
        <dbReference type="ARBA" id="ARBA00022692"/>
    </source>
</evidence>
<keyword evidence="7" id="KW-1185">Reference proteome</keyword>
<dbReference type="EMBL" id="JAENHM010000056">
    <property type="protein sequence ID" value="MBK1839293.1"/>
    <property type="molecule type" value="Genomic_DNA"/>
</dbReference>
<proteinExistence type="predicted"/>
<comment type="caution">
    <text evidence="6">The sequence shown here is derived from an EMBL/GenBank/DDBJ whole genome shotgun (WGS) entry which is preliminary data.</text>
</comment>